<dbReference type="GO" id="GO:0019239">
    <property type="term" value="F:deaminase activity"/>
    <property type="evidence" value="ECO:0007669"/>
    <property type="project" value="TreeGrafter"/>
</dbReference>
<dbReference type="EMBL" id="JAPZVP010000020">
    <property type="protein sequence ID" value="MDA1362151.1"/>
    <property type="molecule type" value="Genomic_DNA"/>
</dbReference>
<evidence type="ECO:0000313" key="2">
    <source>
        <dbReference type="EMBL" id="MDA1362151.1"/>
    </source>
</evidence>
<gene>
    <name evidence="2" type="ORF">O1R50_21170</name>
</gene>
<dbReference type="CDD" id="cd00448">
    <property type="entry name" value="YjgF_YER057c_UK114_family"/>
    <property type="match status" value="1"/>
</dbReference>
<dbReference type="InterPro" id="IPR006175">
    <property type="entry name" value="YjgF/YER057c/UK114"/>
</dbReference>
<dbReference type="SUPFAM" id="SSF55298">
    <property type="entry name" value="YjgF-like"/>
    <property type="match status" value="1"/>
</dbReference>
<dbReference type="GO" id="GO:0005829">
    <property type="term" value="C:cytosol"/>
    <property type="evidence" value="ECO:0007669"/>
    <property type="project" value="TreeGrafter"/>
</dbReference>
<dbReference type="InterPro" id="IPR035959">
    <property type="entry name" value="RutC-like_sf"/>
</dbReference>
<dbReference type="RefSeq" id="WP_270112200.1">
    <property type="nucleotide sequence ID" value="NZ_JAPZVP010000020.1"/>
</dbReference>
<name>A0A9X3PB86_9ACTN</name>
<dbReference type="PANTHER" id="PTHR11803">
    <property type="entry name" value="2-IMINOBUTANOATE/2-IMINOPROPANOATE DEAMINASE RIDA"/>
    <property type="match status" value="1"/>
</dbReference>
<reference evidence="2" key="1">
    <citation type="submission" date="2022-12" db="EMBL/GenBank/DDBJ databases">
        <title>Gycomyces niveus sp.nov.,a novel actinomycete isolated from soil in Shouguan.</title>
        <authorList>
            <person name="Yang X."/>
        </authorList>
    </citation>
    <scope>NUCLEOTIDE SEQUENCE</scope>
    <source>
        <strain evidence="2">NEAU-A15</strain>
    </source>
</reference>
<organism evidence="2 3">
    <name type="scientific">Glycomyces luteolus</name>
    <dbReference type="NCBI Taxonomy" id="2670330"/>
    <lineage>
        <taxon>Bacteria</taxon>
        <taxon>Bacillati</taxon>
        <taxon>Actinomycetota</taxon>
        <taxon>Actinomycetes</taxon>
        <taxon>Glycomycetales</taxon>
        <taxon>Glycomycetaceae</taxon>
        <taxon>Glycomyces</taxon>
    </lineage>
</organism>
<dbReference type="AlphaFoldDB" id="A0A9X3PB86"/>
<accession>A0A9X3PB86</accession>
<keyword evidence="2" id="KW-0378">Hydrolase</keyword>
<evidence type="ECO:0000313" key="3">
    <source>
        <dbReference type="Proteomes" id="UP001146067"/>
    </source>
</evidence>
<comment type="similarity">
    <text evidence="1">Belongs to the RutC family.</text>
</comment>
<dbReference type="Pfam" id="PF01042">
    <property type="entry name" value="Ribonuc_L-PSP"/>
    <property type="match status" value="1"/>
</dbReference>
<comment type="caution">
    <text evidence="2">The sequence shown here is derived from an EMBL/GenBank/DDBJ whole genome shotgun (WGS) entry which is preliminary data.</text>
</comment>
<dbReference type="InterPro" id="IPR006056">
    <property type="entry name" value="RidA"/>
</dbReference>
<protein>
    <submittedName>
        <fullName evidence="2">Rid family detoxifying hydrolase</fullName>
    </submittedName>
</protein>
<dbReference type="NCBIfam" id="TIGR00004">
    <property type="entry name" value="Rid family detoxifying hydrolase"/>
    <property type="match status" value="1"/>
</dbReference>
<dbReference type="PANTHER" id="PTHR11803:SF39">
    <property type="entry name" value="2-IMINOBUTANOATE_2-IMINOPROPANOATE DEAMINASE"/>
    <property type="match status" value="1"/>
</dbReference>
<keyword evidence="3" id="KW-1185">Reference proteome</keyword>
<evidence type="ECO:0000256" key="1">
    <source>
        <dbReference type="ARBA" id="ARBA00010552"/>
    </source>
</evidence>
<dbReference type="Gene3D" id="3.30.1330.40">
    <property type="entry name" value="RutC-like"/>
    <property type="match status" value="1"/>
</dbReference>
<proteinExistence type="inferred from homology"/>
<dbReference type="Proteomes" id="UP001146067">
    <property type="component" value="Unassembled WGS sequence"/>
</dbReference>
<sequence>MKSINYATDLAPTPAGPYAQAKQRGNLLAVAGQIGVDPANGRLADGFKAQADMALRNLGAVLAEAGASFEDVLMFRVYLTNTADFAAMNAVFAEFAPKSLPARTTVYVGLPEGIHIEVDALAVLA</sequence>